<sequence length="180" mass="20921">MENIPQIVPINPETNEISLPYELENETHSLDQTLKTLINIETNDIEILSISKSQPLDEENLYPITINTMEVTIPFDEENLHTTSEELNSVDMVVHENDELESSDADDDQEYIPNQEEVGTDENKNETSDSRKRKTKNIIKHQNVHYGNEHSDENSDEKNQEQNFTLKKKKRKTKKRKGKN</sequence>
<organism evidence="2 3">
    <name type="scientific">Psylliodes chrysocephalus</name>
    <dbReference type="NCBI Taxonomy" id="3402493"/>
    <lineage>
        <taxon>Eukaryota</taxon>
        <taxon>Metazoa</taxon>
        <taxon>Ecdysozoa</taxon>
        <taxon>Arthropoda</taxon>
        <taxon>Hexapoda</taxon>
        <taxon>Insecta</taxon>
        <taxon>Pterygota</taxon>
        <taxon>Neoptera</taxon>
        <taxon>Endopterygota</taxon>
        <taxon>Coleoptera</taxon>
        <taxon>Polyphaga</taxon>
        <taxon>Cucujiformia</taxon>
        <taxon>Chrysomeloidea</taxon>
        <taxon>Chrysomelidae</taxon>
        <taxon>Galerucinae</taxon>
        <taxon>Alticini</taxon>
        <taxon>Psylliodes</taxon>
    </lineage>
</organism>
<feature type="compositionally biased region" description="Basic and acidic residues" evidence="1">
    <location>
        <begin position="147"/>
        <end position="160"/>
    </location>
</feature>
<proteinExistence type="predicted"/>
<evidence type="ECO:0000313" key="2">
    <source>
        <dbReference type="EMBL" id="CAH1106173.1"/>
    </source>
</evidence>
<feature type="compositionally biased region" description="Acidic residues" evidence="1">
    <location>
        <begin position="99"/>
        <end position="110"/>
    </location>
</feature>
<keyword evidence="3" id="KW-1185">Reference proteome</keyword>
<name>A0A9P0GAM2_9CUCU</name>
<dbReference type="Proteomes" id="UP001153636">
    <property type="component" value="Chromosome 2"/>
</dbReference>
<dbReference type="EMBL" id="OV651814">
    <property type="protein sequence ID" value="CAH1106173.1"/>
    <property type="molecule type" value="Genomic_DNA"/>
</dbReference>
<feature type="compositionally biased region" description="Basic and acidic residues" evidence="1">
    <location>
        <begin position="121"/>
        <end position="130"/>
    </location>
</feature>
<feature type="compositionally biased region" description="Basic residues" evidence="1">
    <location>
        <begin position="166"/>
        <end position="180"/>
    </location>
</feature>
<accession>A0A9P0GAM2</accession>
<protein>
    <submittedName>
        <fullName evidence="2">Uncharacterized protein</fullName>
    </submittedName>
</protein>
<feature type="region of interest" description="Disordered" evidence="1">
    <location>
        <begin position="99"/>
        <end position="180"/>
    </location>
</feature>
<feature type="compositionally biased region" description="Basic residues" evidence="1">
    <location>
        <begin position="131"/>
        <end position="143"/>
    </location>
</feature>
<evidence type="ECO:0000256" key="1">
    <source>
        <dbReference type="SAM" id="MobiDB-lite"/>
    </source>
</evidence>
<evidence type="ECO:0000313" key="3">
    <source>
        <dbReference type="Proteomes" id="UP001153636"/>
    </source>
</evidence>
<gene>
    <name evidence="2" type="ORF">PSYICH_LOCUS6846</name>
</gene>
<dbReference type="AlphaFoldDB" id="A0A9P0GAM2"/>
<reference evidence="2" key="1">
    <citation type="submission" date="2022-01" db="EMBL/GenBank/DDBJ databases">
        <authorList>
            <person name="King R."/>
        </authorList>
    </citation>
    <scope>NUCLEOTIDE SEQUENCE</scope>
</reference>